<dbReference type="InterPro" id="IPR036390">
    <property type="entry name" value="WH_DNA-bd_sf"/>
</dbReference>
<evidence type="ECO:0000256" key="1">
    <source>
        <dbReference type="SAM" id="MobiDB-lite"/>
    </source>
</evidence>
<organism evidence="2 3">
    <name type="scientific">Kocuria gwangalliensis</name>
    <dbReference type="NCBI Taxonomy" id="501592"/>
    <lineage>
        <taxon>Bacteria</taxon>
        <taxon>Bacillati</taxon>
        <taxon>Actinomycetota</taxon>
        <taxon>Actinomycetes</taxon>
        <taxon>Micrococcales</taxon>
        <taxon>Micrococcaceae</taxon>
        <taxon>Kocuria</taxon>
    </lineage>
</organism>
<dbReference type="Pfam" id="PF11625">
    <property type="entry name" value="DUF3253"/>
    <property type="match status" value="1"/>
</dbReference>
<dbReference type="SUPFAM" id="SSF46785">
    <property type="entry name" value="Winged helix' DNA-binding domain"/>
    <property type="match status" value="1"/>
</dbReference>
<evidence type="ECO:0000313" key="2">
    <source>
        <dbReference type="EMBL" id="GAA4701025.1"/>
    </source>
</evidence>
<reference evidence="3" key="1">
    <citation type="journal article" date="2019" name="Int. J. Syst. Evol. Microbiol.">
        <title>The Global Catalogue of Microorganisms (GCM) 10K type strain sequencing project: providing services to taxonomists for standard genome sequencing and annotation.</title>
        <authorList>
            <consortium name="The Broad Institute Genomics Platform"/>
            <consortium name="The Broad Institute Genome Sequencing Center for Infectious Disease"/>
            <person name="Wu L."/>
            <person name="Ma J."/>
        </authorList>
    </citation>
    <scope>NUCLEOTIDE SEQUENCE [LARGE SCALE GENOMIC DNA]</scope>
    <source>
        <strain evidence="3">JCM 18958</strain>
    </source>
</reference>
<evidence type="ECO:0000313" key="3">
    <source>
        <dbReference type="Proteomes" id="UP001501446"/>
    </source>
</evidence>
<proteinExistence type="predicted"/>
<gene>
    <name evidence="2" type="ORF">GCM10025781_19180</name>
</gene>
<dbReference type="InterPro" id="IPR021660">
    <property type="entry name" value="DUF3253"/>
</dbReference>
<accession>A0ABP8X8F7</accession>
<feature type="compositionally biased region" description="Polar residues" evidence="1">
    <location>
        <begin position="14"/>
        <end position="23"/>
    </location>
</feature>
<feature type="region of interest" description="Disordered" evidence="1">
    <location>
        <begin position="1"/>
        <end position="38"/>
    </location>
</feature>
<comment type="caution">
    <text evidence="2">The sequence shown here is derived from an EMBL/GenBank/DDBJ whole genome shotgun (WGS) entry which is preliminary data.</text>
</comment>
<dbReference type="Proteomes" id="UP001501446">
    <property type="component" value="Unassembled WGS sequence"/>
</dbReference>
<name>A0ABP8X8F7_9MICC</name>
<dbReference type="Gene3D" id="1.10.10.10">
    <property type="entry name" value="Winged helix-like DNA-binding domain superfamily/Winged helix DNA-binding domain"/>
    <property type="match status" value="1"/>
</dbReference>
<protein>
    <recommendedName>
        <fullName evidence="4">DUF3253 domain-containing protein</fullName>
    </recommendedName>
</protein>
<dbReference type="EMBL" id="BAABLN010000031">
    <property type="protein sequence ID" value="GAA4701025.1"/>
    <property type="molecule type" value="Genomic_DNA"/>
</dbReference>
<evidence type="ECO:0008006" key="4">
    <source>
        <dbReference type="Google" id="ProtNLM"/>
    </source>
</evidence>
<dbReference type="InterPro" id="IPR036388">
    <property type="entry name" value="WH-like_DNA-bd_sf"/>
</dbReference>
<dbReference type="RefSeq" id="WP_345311347.1">
    <property type="nucleotide sequence ID" value="NZ_BAABLN010000031.1"/>
</dbReference>
<keyword evidence="3" id="KW-1185">Reference proteome</keyword>
<sequence>MTSENNAEPGPSAPDSSETSGTNDAPEASDLRDRAAASIRDLLRQRNGKTICPSETARAIGGDDWRDLMPLVRDVASGLVDEGVVIVQQKGEEVDIAAARGPIRLAPGPQLNGPTSAD</sequence>